<evidence type="ECO:0000259" key="1">
    <source>
        <dbReference type="Pfam" id="PF01494"/>
    </source>
</evidence>
<evidence type="ECO:0000313" key="2">
    <source>
        <dbReference type="EMBL" id="MEE2525391.1"/>
    </source>
</evidence>
<dbReference type="SUPFAM" id="SSF51905">
    <property type="entry name" value="FAD/NAD(P)-binding domain"/>
    <property type="match status" value="1"/>
</dbReference>
<dbReference type="Gene3D" id="3.30.9.10">
    <property type="entry name" value="D-Amino Acid Oxidase, subunit A, domain 2"/>
    <property type="match status" value="1"/>
</dbReference>
<reference evidence="2 3" key="1">
    <citation type="submission" date="2024-01" db="EMBL/GenBank/DDBJ databases">
        <title>Hyphobacterium bacterium isolated from marine sediment.</title>
        <authorList>
            <person name="Zhao S."/>
        </authorList>
    </citation>
    <scope>NUCLEOTIDE SEQUENCE [LARGE SCALE GENOMIC DNA]</scope>
    <source>
        <strain evidence="3">HN65</strain>
    </source>
</reference>
<dbReference type="Proteomes" id="UP001354971">
    <property type="component" value="Unassembled WGS sequence"/>
</dbReference>
<feature type="domain" description="FAD-binding" evidence="1">
    <location>
        <begin position="4"/>
        <end position="338"/>
    </location>
</feature>
<dbReference type="PRINTS" id="PR00420">
    <property type="entry name" value="RNGMNOXGNASE"/>
</dbReference>
<organism evidence="2 3">
    <name type="scientific">Hyphobacterium lacteum</name>
    <dbReference type="NCBI Taxonomy" id="3116575"/>
    <lineage>
        <taxon>Bacteria</taxon>
        <taxon>Pseudomonadati</taxon>
        <taxon>Pseudomonadota</taxon>
        <taxon>Alphaproteobacteria</taxon>
        <taxon>Maricaulales</taxon>
        <taxon>Maricaulaceae</taxon>
        <taxon>Hyphobacterium</taxon>
    </lineage>
</organism>
<dbReference type="PANTHER" id="PTHR46865">
    <property type="entry name" value="OXIDOREDUCTASE-RELATED"/>
    <property type="match status" value="1"/>
</dbReference>
<keyword evidence="3" id="KW-1185">Reference proteome</keyword>
<comment type="caution">
    <text evidence="2">The sequence shown here is derived from an EMBL/GenBank/DDBJ whole genome shotgun (WGS) entry which is preliminary data.</text>
</comment>
<dbReference type="RefSeq" id="WP_330198054.1">
    <property type="nucleotide sequence ID" value="NZ_JAZDRP010000002.1"/>
</dbReference>
<protein>
    <submittedName>
        <fullName evidence="2">NAD(P)/FAD-dependent oxidoreductase</fullName>
    </submittedName>
</protein>
<dbReference type="InterPro" id="IPR036188">
    <property type="entry name" value="FAD/NAD-bd_sf"/>
</dbReference>
<gene>
    <name evidence="2" type="ORF">V0U79_03360</name>
</gene>
<dbReference type="Gene3D" id="3.50.50.60">
    <property type="entry name" value="FAD/NAD(P)-binding domain"/>
    <property type="match status" value="1"/>
</dbReference>
<evidence type="ECO:0000313" key="3">
    <source>
        <dbReference type="Proteomes" id="UP001354971"/>
    </source>
</evidence>
<dbReference type="Pfam" id="PF01494">
    <property type="entry name" value="FAD_binding_3"/>
    <property type="match status" value="1"/>
</dbReference>
<proteinExistence type="predicted"/>
<sequence>MRLAVIGCGIGGMASATQLARDGHDVTVFETFERARPLGAGLLLQPTGLEALSQLGLRDEILARGAEIDGLKGHTPAGRLIMDLRYQFGRKGDIGIGIHRATLFDALYKAMTGEGVTLQTGREVTAITDPETPRLEVGGAVIDGFDAVIVSDGAHSNLRRQICPDARDPVYPWGAVWTIRPDTSGEWHDQRWLAQIYAGTRIMIGVLPAGENPVDPDGPNCVSFFWSLHTSRFDDWREAGFVPFYSDVDRYWPEAASLLDGLGSLESFAAAAYRDVRCPRWHDGKVILIGDAAHGASPQLGQGANMAICDGLALAAELKEQAPARAFVAYTGKRRPVLRYYSWMSWALTPVFQGDSDFLGSLRDLFFGLVCRLPGIRNLMTWTLVGRGRWFW</sequence>
<dbReference type="InterPro" id="IPR051704">
    <property type="entry name" value="FAD_aromatic-hydroxylase"/>
</dbReference>
<dbReference type="EMBL" id="JAZDRP010000002">
    <property type="protein sequence ID" value="MEE2525391.1"/>
    <property type="molecule type" value="Genomic_DNA"/>
</dbReference>
<accession>A0ABU7LP34</accession>
<name>A0ABU7LP34_9PROT</name>
<dbReference type="InterPro" id="IPR002938">
    <property type="entry name" value="FAD-bd"/>
</dbReference>